<proteinExistence type="predicted"/>
<dbReference type="InterPro" id="IPR035965">
    <property type="entry name" value="PAS-like_dom_sf"/>
</dbReference>
<keyword evidence="5" id="KW-1133">Transmembrane helix</keyword>
<dbReference type="AlphaFoldDB" id="A0A2S9GVN0"/>
<sequence length="469" mass="52299">MMKITPNKVSLGKQLFLVFGATALLMICFETVKTLLFGSRLTLWQSHLMTIFVTALIGAAVFVVLKMYTAKYEDINKELAELLKFNESILFNSPLPMAVYAPNGRCVEVNEAYAHIFTLTRASMLQYHNNSVFEACGLLEKFTAVLIEGVGQRCEIHDTNLFGREVWFDCEILPMQINGKNHVLVQFYDFTQRKRAEEKLVAINNELQAAMRRLVQAEKMAALGTLVAGVAHELNTPIGNALMAASTLNVHVQELSASVNTGTLKRSALVTYVENTIDEASLIERNIIRAADLVRNFKQVAVDQASERRRHFDLQRVITDIISTMRPTLSKSSHVLKVYIEENIQLDSYPGSIEQIVTSFINNALVHAFAHKESGNMLLHARRDNEYVLLEFSDDGEGMCDEVAMHAFDPFFTTRMGVGGSGLGLYIVNNIVTDILGGNIMLTTSPGHGAHFQLRLPLVAPERSTARLE</sequence>
<evidence type="ECO:0000256" key="3">
    <source>
        <dbReference type="ARBA" id="ARBA00022553"/>
    </source>
</evidence>
<evidence type="ECO:0000256" key="5">
    <source>
        <dbReference type="SAM" id="Phobius"/>
    </source>
</evidence>
<dbReference type="PANTHER" id="PTHR43065:SF47">
    <property type="match status" value="1"/>
</dbReference>
<name>A0A2S9GVN0_9BURK</name>
<evidence type="ECO:0000256" key="2">
    <source>
        <dbReference type="ARBA" id="ARBA00012438"/>
    </source>
</evidence>
<organism evidence="7 8">
    <name type="scientific">Solimicrobium silvestre</name>
    <dbReference type="NCBI Taxonomy" id="2099400"/>
    <lineage>
        <taxon>Bacteria</taxon>
        <taxon>Pseudomonadati</taxon>
        <taxon>Pseudomonadota</taxon>
        <taxon>Betaproteobacteria</taxon>
        <taxon>Burkholderiales</taxon>
        <taxon>Oxalobacteraceae</taxon>
        <taxon>Solimicrobium</taxon>
    </lineage>
</organism>
<evidence type="ECO:0000256" key="1">
    <source>
        <dbReference type="ARBA" id="ARBA00000085"/>
    </source>
</evidence>
<dbReference type="Pfam" id="PF02518">
    <property type="entry name" value="HATPase_c"/>
    <property type="match status" value="1"/>
</dbReference>
<feature type="coiled-coil region" evidence="4">
    <location>
        <begin position="193"/>
        <end position="220"/>
    </location>
</feature>
<dbReference type="InterPro" id="IPR036890">
    <property type="entry name" value="HATPase_C_sf"/>
</dbReference>
<reference evidence="7 8" key="1">
    <citation type="submission" date="2018-02" db="EMBL/GenBank/DDBJ databases">
        <title>Solimicrobium silvestre gen. nov., sp. nov., isolated from alpine forest soil.</title>
        <authorList>
            <person name="Margesin R."/>
            <person name="Albuquerque L."/>
            <person name="Zhang D.-C."/>
            <person name="Froufe H.J.C."/>
            <person name="Severino R."/>
            <person name="Roxo I."/>
            <person name="Egas C."/>
            <person name="Da Costa M.S."/>
        </authorList>
    </citation>
    <scope>NUCLEOTIDE SEQUENCE [LARGE SCALE GENOMIC DNA]</scope>
    <source>
        <strain evidence="7 8">S20-91</strain>
    </source>
</reference>
<protein>
    <recommendedName>
        <fullName evidence="2">histidine kinase</fullName>
        <ecNumber evidence="2">2.7.13.3</ecNumber>
    </recommendedName>
</protein>
<dbReference type="PRINTS" id="PR00344">
    <property type="entry name" value="BCTRLSENSOR"/>
</dbReference>
<dbReference type="InterPro" id="IPR003661">
    <property type="entry name" value="HisK_dim/P_dom"/>
</dbReference>
<dbReference type="OrthoDB" id="9177862at2"/>
<evidence type="ECO:0000313" key="8">
    <source>
        <dbReference type="Proteomes" id="UP000237839"/>
    </source>
</evidence>
<keyword evidence="4" id="KW-0175">Coiled coil</keyword>
<feature type="transmembrane region" description="Helical" evidence="5">
    <location>
        <begin position="15"/>
        <end position="36"/>
    </location>
</feature>
<keyword evidence="3" id="KW-0597">Phosphoprotein</keyword>
<keyword evidence="8" id="KW-1185">Reference proteome</keyword>
<dbReference type="Gene3D" id="3.30.565.10">
    <property type="entry name" value="Histidine kinase-like ATPase, C-terminal domain"/>
    <property type="match status" value="1"/>
</dbReference>
<dbReference type="InterPro" id="IPR036097">
    <property type="entry name" value="HisK_dim/P_sf"/>
</dbReference>
<dbReference type="EC" id="2.7.13.3" evidence="2"/>
<dbReference type="SUPFAM" id="SSF47384">
    <property type="entry name" value="Homodimeric domain of signal transducing histidine kinase"/>
    <property type="match status" value="1"/>
</dbReference>
<dbReference type="InterPro" id="IPR005467">
    <property type="entry name" value="His_kinase_dom"/>
</dbReference>
<evidence type="ECO:0000313" key="7">
    <source>
        <dbReference type="EMBL" id="PRC91774.1"/>
    </source>
</evidence>
<dbReference type="SMART" id="SM00387">
    <property type="entry name" value="HATPase_c"/>
    <property type="match status" value="1"/>
</dbReference>
<dbReference type="EMBL" id="PUGF01000019">
    <property type="protein sequence ID" value="PRC91774.1"/>
    <property type="molecule type" value="Genomic_DNA"/>
</dbReference>
<dbReference type="NCBIfam" id="TIGR00229">
    <property type="entry name" value="sensory_box"/>
    <property type="match status" value="1"/>
</dbReference>
<dbReference type="SUPFAM" id="SSF55785">
    <property type="entry name" value="PYP-like sensor domain (PAS domain)"/>
    <property type="match status" value="1"/>
</dbReference>
<evidence type="ECO:0000256" key="4">
    <source>
        <dbReference type="SAM" id="Coils"/>
    </source>
</evidence>
<gene>
    <name evidence="7" type="ORF">S2091_3529</name>
</gene>
<evidence type="ECO:0000259" key="6">
    <source>
        <dbReference type="PROSITE" id="PS50109"/>
    </source>
</evidence>
<dbReference type="InterPro" id="IPR000014">
    <property type="entry name" value="PAS"/>
</dbReference>
<keyword evidence="5" id="KW-0472">Membrane</keyword>
<comment type="caution">
    <text evidence="7">The sequence shown here is derived from an EMBL/GenBank/DDBJ whole genome shotgun (WGS) entry which is preliminary data.</text>
</comment>
<keyword evidence="5" id="KW-0812">Transmembrane</keyword>
<dbReference type="InterPro" id="IPR004358">
    <property type="entry name" value="Sig_transdc_His_kin-like_C"/>
</dbReference>
<dbReference type="SUPFAM" id="SSF55874">
    <property type="entry name" value="ATPase domain of HSP90 chaperone/DNA topoisomerase II/histidine kinase"/>
    <property type="match status" value="1"/>
</dbReference>
<dbReference type="Proteomes" id="UP000237839">
    <property type="component" value="Unassembled WGS sequence"/>
</dbReference>
<dbReference type="GO" id="GO:0000155">
    <property type="term" value="F:phosphorelay sensor kinase activity"/>
    <property type="evidence" value="ECO:0007669"/>
    <property type="project" value="InterPro"/>
</dbReference>
<dbReference type="CDD" id="cd00082">
    <property type="entry name" value="HisKA"/>
    <property type="match status" value="1"/>
</dbReference>
<comment type="catalytic activity">
    <reaction evidence="1">
        <text>ATP + protein L-histidine = ADP + protein N-phospho-L-histidine.</text>
        <dbReference type="EC" id="2.7.13.3"/>
    </reaction>
</comment>
<dbReference type="Gene3D" id="3.30.450.20">
    <property type="entry name" value="PAS domain"/>
    <property type="match status" value="1"/>
</dbReference>
<dbReference type="PROSITE" id="PS50109">
    <property type="entry name" value="HIS_KIN"/>
    <property type="match status" value="1"/>
</dbReference>
<feature type="transmembrane region" description="Helical" evidence="5">
    <location>
        <begin position="48"/>
        <end position="68"/>
    </location>
</feature>
<dbReference type="RefSeq" id="WP_105533278.1">
    <property type="nucleotide sequence ID" value="NZ_PUGF01000019.1"/>
</dbReference>
<dbReference type="PANTHER" id="PTHR43065">
    <property type="entry name" value="SENSOR HISTIDINE KINASE"/>
    <property type="match status" value="1"/>
</dbReference>
<dbReference type="InterPro" id="IPR003594">
    <property type="entry name" value="HATPase_dom"/>
</dbReference>
<dbReference type="Gene3D" id="1.10.287.130">
    <property type="match status" value="1"/>
</dbReference>
<accession>A0A2S9GVN0</accession>
<feature type="domain" description="Histidine kinase" evidence="6">
    <location>
        <begin position="229"/>
        <end position="460"/>
    </location>
</feature>